<dbReference type="Proteomes" id="UP000578569">
    <property type="component" value="Unassembled WGS sequence"/>
</dbReference>
<dbReference type="Pfam" id="PF00366">
    <property type="entry name" value="Ribosomal_S17"/>
    <property type="match status" value="1"/>
</dbReference>
<protein>
    <recommendedName>
        <fullName evidence="6">Small ribosomal subunit protein uS17</fullName>
    </recommendedName>
</protein>
<dbReference type="GO" id="GO:0019843">
    <property type="term" value="F:rRNA binding"/>
    <property type="evidence" value="ECO:0007669"/>
    <property type="project" value="UniProtKB-UniRule"/>
</dbReference>
<evidence type="ECO:0000256" key="5">
    <source>
        <dbReference type="ARBA" id="ARBA00023274"/>
    </source>
</evidence>
<gene>
    <name evidence="6" type="primary">rpsQ</name>
    <name evidence="7" type="ORF">FHS50_001300</name>
</gene>
<dbReference type="EMBL" id="JACICF010000001">
    <property type="protein sequence ID" value="MBB3764277.1"/>
    <property type="molecule type" value="Genomic_DNA"/>
</dbReference>
<keyword evidence="2 6" id="KW-0699">rRNA-binding</keyword>
<dbReference type="CDD" id="cd00364">
    <property type="entry name" value="Ribosomal_uS17"/>
    <property type="match status" value="1"/>
</dbReference>
<keyword evidence="5 6" id="KW-0687">Ribonucleoprotein</keyword>
<evidence type="ECO:0000256" key="4">
    <source>
        <dbReference type="ARBA" id="ARBA00022980"/>
    </source>
</evidence>
<dbReference type="NCBIfam" id="TIGR03635">
    <property type="entry name" value="uS17_bact"/>
    <property type="match status" value="1"/>
</dbReference>
<dbReference type="Gene3D" id="2.40.50.140">
    <property type="entry name" value="Nucleic acid-binding proteins"/>
    <property type="match status" value="1"/>
</dbReference>
<keyword evidence="8" id="KW-1185">Reference proteome</keyword>
<dbReference type="GO" id="GO:0006412">
    <property type="term" value="P:translation"/>
    <property type="evidence" value="ECO:0007669"/>
    <property type="project" value="UniProtKB-UniRule"/>
</dbReference>
<evidence type="ECO:0000313" key="7">
    <source>
        <dbReference type="EMBL" id="MBB3764277.1"/>
    </source>
</evidence>
<dbReference type="GO" id="GO:0022627">
    <property type="term" value="C:cytosolic small ribosomal subunit"/>
    <property type="evidence" value="ECO:0007669"/>
    <property type="project" value="UniProtKB-UniRule"/>
</dbReference>
<evidence type="ECO:0000256" key="2">
    <source>
        <dbReference type="ARBA" id="ARBA00022730"/>
    </source>
</evidence>
<comment type="subunit">
    <text evidence="6">Part of the 30S ribosomal subunit.</text>
</comment>
<evidence type="ECO:0000313" key="8">
    <source>
        <dbReference type="Proteomes" id="UP000578569"/>
    </source>
</evidence>
<accession>A0A839Z2K0</accession>
<proteinExistence type="inferred from homology"/>
<dbReference type="PANTHER" id="PTHR10744:SF1">
    <property type="entry name" value="SMALL RIBOSOMAL SUBUNIT PROTEIN US17M"/>
    <property type="match status" value="1"/>
</dbReference>
<keyword evidence="4 6" id="KW-0689">Ribosomal protein</keyword>
<sequence length="88" mass="9763">MPKRILTGTVVSDKGDKTVTVLVERRVKHPLYGKIIKRSKKYHAHDEKNEFSMGETVRIEECKPISKSKSWTVLDRVSAAPAGAGAEA</sequence>
<evidence type="ECO:0000256" key="6">
    <source>
        <dbReference type="HAMAP-Rule" id="MF_01345"/>
    </source>
</evidence>
<dbReference type="HAMAP" id="MF_01345_B">
    <property type="entry name" value="Ribosomal_uS17_B"/>
    <property type="match status" value="1"/>
</dbReference>
<evidence type="ECO:0000256" key="3">
    <source>
        <dbReference type="ARBA" id="ARBA00022884"/>
    </source>
</evidence>
<name>A0A839Z2K0_9SPHN</name>
<evidence type="ECO:0000256" key="1">
    <source>
        <dbReference type="ARBA" id="ARBA00010254"/>
    </source>
</evidence>
<dbReference type="GO" id="GO:0003735">
    <property type="term" value="F:structural constituent of ribosome"/>
    <property type="evidence" value="ECO:0007669"/>
    <property type="project" value="UniProtKB-UniRule"/>
</dbReference>
<dbReference type="RefSeq" id="WP_183933553.1">
    <property type="nucleotide sequence ID" value="NZ_JACICF010000001.1"/>
</dbReference>
<dbReference type="AlphaFoldDB" id="A0A839Z2K0"/>
<dbReference type="PANTHER" id="PTHR10744">
    <property type="entry name" value="40S RIBOSOMAL PROTEIN S11 FAMILY MEMBER"/>
    <property type="match status" value="1"/>
</dbReference>
<organism evidence="7 8">
    <name type="scientific">Sphingomicrobium lutaoense</name>
    <dbReference type="NCBI Taxonomy" id="515949"/>
    <lineage>
        <taxon>Bacteria</taxon>
        <taxon>Pseudomonadati</taxon>
        <taxon>Pseudomonadota</taxon>
        <taxon>Alphaproteobacteria</taxon>
        <taxon>Sphingomonadales</taxon>
        <taxon>Sphingomonadaceae</taxon>
        <taxon>Sphingomicrobium</taxon>
    </lineage>
</organism>
<dbReference type="InterPro" id="IPR000266">
    <property type="entry name" value="Ribosomal_uS17"/>
</dbReference>
<comment type="similarity">
    <text evidence="1 6">Belongs to the universal ribosomal protein uS17 family.</text>
</comment>
<dbReference type="NCBIfam" id="NF004123">
    <property type="entry name" value="PRK05610.1"/>
    <property type="match status" value="1"/>
</dbReference>
<dbReference type="SUPFAM" id="SSF50249">
    <property type="entry name" value="Nucleic acid-binding proteins"/>
    <property type="match status" value="1"/>
</dbReference>
<comment type="function">
    <text evidence="6">One of the primary rRNA binding proteins, it binds specifically to the 5'-end of 16S ribosomal RNA.</text>
</comment>
<dbReference type="InterPro" id="IPR019984">
    <property type="entry name" value="Ribosomal_uS17_bact/chlr"/>
</dbReference>
<keyword evidence="3 6" id="KW-0694">RNA-binding</keyword>
<reference evidence="7 8" key="1">
    <citation type="submission" date="2020-08" db="EMBL/GenBank/DDBJ databases">
        <title>Genomic Encyclopedia of Type Strains, Phase IV (KMG-IV): sequencing the most valuable type-strain genomes for metagenomic binning, comparative biology and taxonomic classification.</title>
        <authorList>
            <person name="Goeker M."/>
        </authorList>
    </citation>
    <scope>NUCLEOTIDE SEQUENCE [LARGE SCALE GENOMIC DNA]</scope>
    <source>
        <strain evidence="7 8">DSM 24194</strain>
    </source>
</reference>
<dbReference type="InterPro" id="IPR012340">
    <property type="entry name" value="NA-bd_OB-fold"/>
</dbReference>
<comment type="caution">
    <text evidence="7">The sequence shown here is derived from an EMBL/GenBank/DDBJ whole genome shotgun (WGS) entry which is preliminary data.</text>
</comment>
<dbReference type="PRINTS" id="PR00973">
    <property type="entry name" value="RIBOSOMALS17"/>
</dbReference>